<protein>
    <submittedName>
        <fullName evidence="1">Uncharacterized protein</fullName>
    </submittedName>
</protein>
<gene>
    <name evidence="1" type="ORF">WMO43_01605</name>
</gene>
<accession>A0ABV1HB47</accession>
<evidence type="ECO:0000313" key="1">
    <source>
        <dbReference type="EMBL" id="MEQ2556577.1"/>
    </source>
</evidence>
<dbReference type="EMBL" id="JBBMEX010000001">
    <property type="protein sequence ID" value="MEQ2556577.1"/>
    <property type="molecule type" value="Genomic_DNA"/>
</dbReference>
<dbReference type="RefSeq" id="WP_353529535.1">
    <property type="nucleotide sequence ID" value="NZ_JBBMEX010000001.1"/>
</dbReference>
<sequence>MKRRVISENVTERTAKAQALSCKRFDREADEDHLGVTYRKESGDSVIVKREALYRQSKQGGTALKSKRRTSMHYRL</sequence>
<organism evidence="1 2">
    <name type="scientific">Maccoyibacter intestinihominis</name>
    <dbReference type="NCBI Taxonomy" id="3133499"/>
    <lineage>
        <taxon>Bacteria</taxon>
        <taxon>Bacillati</taxon>
        <taxon>Bacillota</taxon>
        <taxon>Clostridia</taxon>
        <taxon>Lachnospirales</taxon>
        <taxon>Lachnospiraceae</taxon>
        <taxon>Maccoyibacter</taxon>
    </lineage>
</organism>
<dbReference type="Proteomes" id="UP001454489">
    <property type="component" value="Unassembled WGS sequence"/>
</dbReference>
<reference evidence="1 2" key="1">
    <citation type="submission" date="2024-03" db="EMBL/GenBank/DDBJ databases">
        <title>Human intestinal bacterial collection.</title>
        <authorList>
            <person name="Pauvert C."/>
            <person name="Hitch T.C.A."/>
            <person name="Clavel T."/>
        </authorList>
    </citation>
    <scope>NUCLEOTIDE SEQUENCE [LARGE SCALE GENOMIC DNA]</scope>
    <source>
        <strain evidence="1 2">CLA-AA-H185</strain>
    </source>
</reference>
<proteinExistence type="predicted"/>
<evidence type="ECO:0000313" key="2">
    <source>
        <dbReference type="Proteomes" id="UP001454489"/>
    </source>
</evidence>
<name>A0ABV1HB47_9FIRM</name>
<keyword evidence="2" id="KW-1185">Reference proteome</keyword>
<comment type="caution">
    <text evidence="1">The sequence shown here is derived from an EMBL/GenBank/DDBJ whole genome shotgun (WGS) entry which is preliminary data.</text>
</comment>